<reference evidence="2" key="1">
    <citation type="journal article" date="2023" name="Mol. Phylogenet. Evol.">
        <title>Genome-scale phylogeny and comparative genomics of the fungal order Sordariales.</title>
        <authorList>
            <person name="Hensen N."/>
            <person name="Bonometti L."/>
            <person name="Westerberg I."/>
            <person name="Brannstrom I.O."/>
            <person name="Guillou S."/>
            <person name="Cros-Aarteil S."/>
            <person name="Calhoun S."/>
            <person name="Haridas S."/>
            <person name="Kuo A."/>
            <person name="Mondo S."/>
            <person name="Pangilinan J."/>
            <person name="Riley R."/>
            <person name="LaButti K."/>
            <person name="Andreopoulos B."/>
            <person name="Lipzen A."/>
            <person name="Chen C."/>
            <person name="Yan M."/>
            <person name="Daum C."/>
            <person name="Ng V."/>
            <person name="Clum A."/>
            <person name="Steindorff A."/>
            <person name="Ohm R.A."/>
            <person name="Martin F."/>
            <person name="Silar P."/>
            <person name="Natvig D.O."/>
            <person name="Lalanne C."/>
            <person name="Gautier V."/>
            <person name="Ament-Velasquez S.L."/>
            <person name="Kruys A."/>
            <person name="Hutchinson M.I."/>
            <person name="Powell A.J."/>
            <person name="Barry K."/>
            <person name="Miller A.N."/>
            <person name="Grigoriev I.V."/>
            <person name="Debuchy R."/>
            <person name="Gladieux P."/>
            <person name="Hiltunen Thoren M."/>
            <person name="Johannesson H."/>
        </authorList>
    </citation>
    <scope>NUCLEOTIDE SEQUENCE</scope>
    <source>
        <strain evidence="2">CBS 232.78</strain>
    </source>
</reference>
<proteinExistence type="predicted"/>
<dbReference type="EMBL" id="JAULSW010000008">
    <property type="protein sequence ID" value="KAK3372733.1"/>
    <property type="molecule type" value="Genomic_DNA"/>
</dbReference>
<dbReference type="AlphaFoldDB" id="A0AAE0N7A2"/>
<reference evidence="2" key="2">
    <citation type="submission" date="2023-06" db="EMBL/GenBank/DDBJ databases">
        <authorList>
            <consortium name="Lawrence Berkeley National Laboratory"/>
            <person name="Haridas S."/>
            <person name="Hensen N."/>
            <person name="Bonometti L."/>
            <person name="Westerberg I."/>
            <person name="Brannstrom I.O."/>
            <person name="Guillou S."/>
            <person name="Cros-Aarteil S."/>
            <person name="Calhoun S."/>
            <person name="Kuo A."/>
            <person name="Mondo S."/>
            <person name="Pangilinan J."/>
            <person name="Riley R."/>
            <person name="LaButti K."/>
            <person name="Andreopoulos B."/>
            <person name="Lipzen A."/>
            <person name="Chen C."/>
            <person name="Yanf M."/>
            <person name="Daum C."/>
            <person name="Ng V."/>
            <person name="Clum A."/>
            <person name="Steindorff A."/>
            <person name="Ohm R."/>
            <person name="Martin F."/>
            <person name="Silar P."/>
            <person name="Natvig D."/>
            <person name="Lalanne C."/>
            <person name="Gautier V."/>
            <person name="Ament-velasquez S.L."/>
            <person name="Kruys A."/>
            <person name="Hutchinson M.I."/>
            <person name="Powell A.J."/>
            <person name="Barry K."/>
            <person name="Miller A.N."/>
            <person name="Grigoriev I.V."/>
            <person name="Debuchy R."/>
            <person name="Gladieux P."/>
            <person name="Thoren M.H."/>
            <person name="Johannesson H."/>
        </authorList>
    </citation>
    <scope>NUCLEOTIDE SEQUENCE</scope>
    <source>
        <strain evidence="2">CBS 232.78</strain>
    </source>
</reference>
<evidence type="ECO:0000313" key="3">
    <source>
        <dbReference type="Proteomes" id="UP001285441"/>
    </source>
</evidence>
<evidence type="ECO:0000313" key="2">
    <source>
        <dbReference type="EMBL" id="KAK3372733.1"/>
    </source>
</evidence>
<evidence type="ECO:0000259" key="1">
    <source>
        <dbReference type="Pfam" id="PF12697"/>
    </source>
</evidence>
<dbReference type="Gene3D" id="3.40.50.1820">
    <property type="entry name" value="alpha/beta hydrolase"/>
    <property type="match status" value="1"/>
</dbReference>
<keyword evidence="3" id="KW-1185">Reference proteome</keyword>
<name>A0AAE0N7A2_9PEZI</name>
<protein>
    <submittedName>
        <fullName evidence="2">Alpha/Beta hydrolase protein</fullName>
    </submittedName>
</protein>
<dbReference type="Pfam" id="PF12697">
    <property type="entry name" value="Abhydrolase_6"/>
    <property type="match status" value="1"/>
</dbReference>
<keyword evidence="2" id="KW-0378">Hydrolase</keyword>
<comment type="caution">
    <text evidence="2">The sequence shown here is derived from an EMBL/GenBank/DDBJ whole genome shotgun (WGS) entry which is preliminary data.</text>
</comment>
<organism evidence="2 3">
    <name type="scientific">Podospora didyma</name>
    <dbReference type="NCBI Taxonomy" id="330526"/>
    <lineage>
        <taxon>Eukaryota</taxon>
        <taxon>Fungi</taxon>
        <taxon>Dikarya</taxon>
        <taxon>Ascomycota</taxon>
        <taxon>Pezizomycotina</taxon>
        <taxon>Sordariomycetes</taxon>
        <taxon>Sordariomycetidae</taxon>
        <taxon>Sordariales</taxon>
        <taxon>Podosporaceae</taxon>
        <taxon>Podospora</taxon>
    </lineage>
</organism>
<dbReference type="GO" id="GO:0016787">
    <property type="term" value="F:hydrolase activity"/>
    <property type="evidence" value="ECO:0007669"/>
    <property type="project" value="UniProtKB-KW"/>
</dbReference>
<dbReference type="Proteomes" id="UP001285441">
    <property type="component" value="Unassembled WGS sequence"/>
</dbReference>
<gene>
    <name evidence="2" type="ORF">B0H63DRAFT_302935</name>
</gene>
<sequence>MAAVDTPLSHHFAVSADGTKLSYYTVGSGPAALVLHGSMSYALTHKELALALSPYYTVHIASRRGRGLSGRYSSSVTDVEVLLPTPNTTANDDNSATLQVGDKTYPRVYRPEFTAAVLATESADLTALLSATGAEMLITVSSGALIVLHSLLQARAEISCIKKIIVFEPPIFFTDRPSAADLTLLRRFEEQHAEGDVPAAMVSAMRLVQLGPGWIPTWIMKALVGVMIRAQDKKQQSEDGVTSMRGLGEMLRYDFSIAEGMIAPAERLGVVVAAEKGVEIMLLSGGKSPMYMQQGMAALAEVLPRAKSVVIPGVGHEVLCGKDMRGQPGKAVPVIRELFGSG</sequence>
<feature type="domain" description="AB hydrolase-1" evidence="1">
    <location>
        <begin position="33"/>
        <end position="316"/>
    </location>
</feature>
<dbReference type="SUPFAM" id="SSF53474">
    <property type="entry name" value="alpha/beta-Hydrolases"/>
    <property type="match status" value="1"/>
</dbReference>
<dbReference type="InterPro" id="IPR000073">
    <property type="entry name" value="AB_hydrolase_1"/>
</dbReference>
<accession>A0AAE0N7A2</accession>
<dbReference type="InterPro" id="IPR029058">
    <property type="entry name" value="AB_hydrolase_fold"/>
</dbReference>